<feature type="transmembrane region" description="Helical" evidence="1">
    <location>
        <begin position="146"/>
        <end position="167"/>
    </location>
</feature>
<keyword evidence="1" id="KW-0472">Membrane</keyword>
<feature type="transmembrane region" description="Helical" evidence="1">
    <location>
        <begin position="179"/>
        <end position="200"/>
    </location>
</feature>
<name>A0A1M7G227_9FLAO</name>
<feature type="transmembrane region" description="Helical" evidence="1">
    <location>
        <begin position="90"/>
        <end position="108"/>
    </location>
</feature>
<feature type="transmembrane region" description="Helical" evidence="1">
    <location>
        <begin position="61"/>
        <end position="78"/>
    </location>
</feature>
<evidence type="ECO:0000313" key="3">
    <source>
        <dbReference type="Proteomes" id="UP000184028"/>
    </source>
</evidence>
<dbReference type="STRING" id="946677.SAMN05444484_10416"/>
<keyword evidence="1" id="KW-1133">Transmembrane helix</keyword>
<organism evidence="2 3">
    <name type="scientific">Flavobacterium chilense</name>
    <dbReference type="NCBI Taxonomy" id="946677"/>
    <lineage>
        <taxon>Bacteria</taxon>
        <taxon>Pseudomonadati</taxon>
        <taxon>Bacteroidota</taxon>
        <taxon>Flavobacteriia</taxon>
        <taxon>Flavobacteriales</taxon>
        <taxon>Flavobacteriaceae</taxon>
        <taxon>Flavobacterium</taxon>
    </lineage>
</organism>
<dbReference type="EMBL" id="FRBT01000004">
    <property type="protein sequence ID" value="SHM10313.1"/>
    <property type="molecule type" value="Genomic_DNA"/>
</dbReference>
<feature type="transmembrane region" description="Helical" evidence="1">
    <location>
        <begin position="37"/>
        <end position="55"/>
    </location>
</feature>
<keyword evidence="1" id="KW-0812">Transmembrane</keyword>
<accession>A0A1M7G227</accession>
<dbReference type="AlphaFoldDB" id="A0A1M7G227"/>
<evidence type="ECO:0008006" key="4">
    <source>
        <dbReference type="Google" id="ProtNLM"/>
    </source>
</evidence>
<keyword evidence="3" id="KW-1185">Reference proteome</keyword>
<feature type="transmembrane region" description="Helical" evidence="1">
    <location>
        <begin position="6"/>
        <end position="25"/>
    </location>
</feature>
<feature type="transmembrane region" description="Helical" evidence="1">
    <location>
        <begin position="114"/>
        <end position="137"/>
    </location>
</feature>
<gene>
    <name evidence="2" type="ORF">SAMN05444484_10416</name>
</gene>
<evidence type="ECO:0000313" key="2">
    <source>
        <dbReference type="EMBL" id="SHM10313.1"/>
    </source>
</evidence>
<reference evidence="3" key="1">
    <citation type="submission" date="2016-11" db="EMBL/GenBank/DDBJ databases">
        <authorList>
            <person name="Varghese N."/>
            <person name="Submissions S."/>
        </authorList>
    </citation>
    <scope>NUCLEOTIDE SEQUENCE [LARGE SCALE GENOMIC DNA]</scope>
    <source>
        <strain evidence="3">DSM 24724</strain>
    </source>
</reference>
<evidence type="ECO:0000256" key="1">
    <source>
        <dbReference type="SAM" id="Phobius"/>
    </source>
</evidence>
<sequence>MLYLFFTYLGYLILIVNFILYSRGFSKFGKAFQTYNYYLFLLVIVQFAMEVLVFFKQNNLYLVHLYFVGQFVLLGFFYRNLLQNPLQKKTVTISIFAGLSVLAVQYLLEPQLFFKFNLLEITITSLLVVFFALIYLYNMLIGTKKYYYITVGLIVYLLASTVLFFVGNLTIGLSNEFKFLTWNLNAFFVVVNQLFVLYEWKVSFSSNKKINN</sequence>
<protein>
    <recommendedName>
        <fullName evidence="4">YhhN-like protein</fullName>
    </recommendedName>
</protein>
<proteinExistence type="predicted"/>
<dbReference type="Proteomes" id="UP000184028">
    <property type="component" value="Unassembled WGS sequence"/>
</dbReference>